<dbReference type="InParanoid" id="H2XSS5"/>
<reference evidence="1" key="2">
    <citation type="submission" date="2025-08" db="UniProtKB">
        <authorList>
            <consortium name="Ensembl"/>
        </authorList>
    </citation>
    <scope>IDENTIFICATION</scope>
</reference>
<dbReference type="Proteomes" id="UP000008144">
    <property type="component" value="Unassembled WGS sequence"/>
</dbReference>
<proteinExistence type="predicted"/>
<evidence type="ECO:0000313" key="2">
    <source>
        <dbReference type="Proteomes" id="UP000008144"/>
    </source>
</evidence>
<organism evidence="1 2">
    <name type="scientific">Ciona intestinalis</name>
    <name type="common">Transparent sea squirt</name>
    <name type="synonym">Ascidia intestinalis</name>
    <dbReference type="NCBI Taxonomy" id="7719"/>
    <lineage>
        <taxon>Eukaryota</taxon>
        <taxon>Metazoa</taxon>
        <taxon>Chordata</taxon>
        <taxon>Tunicata</taxon>
        <taxon>Ascidiacea</taxon>
        <taxon>Phlebobranchia</taxon>
        <taxon>Cionidae</taxon>
        <taxon>Ciona</taxon>
    </lineage>
</organism>
<protein>
    <submittedName>
        <fullName evidence="1">Uncharacterized protein</fullName>
    </submittedName>
</protein>
<dbReference type="AlphaFoldDB" id="H2XSS5"/>
<reference evidence="2" key="1">
    <citation type="journal article" date="2002" name="Science">
        <title>The draft genome of Ciona intestinalis: insights into chordate and vertebrate origins.</title>
        <authorList>
            <person name="Dehal P."/>
            <person name="Satou Y."/>
            <person name="Campbell R.K."/>
            <person name="Chapman J."/>
            <person name="Degnan B."/>
            <person name="De Tomaso A."/>
            <person name="Davidson B."/>
            <person name="Di Gregorio A."/>
            <person name="Gelpke M."/>
            <person name="Goodstein D.M."/>
            <person name="Harafuji N."/>
            <person name="Hastings K.E."/>
            <person name="Ho I."/>
            <person name="Hotta K."/>
            <person name="Huang W."/>
            <person name="Kawashima T."/>
            <person name="Lemaire P."/>
            <person name="Martinez D."/>
            <person name="Meinertzhagen I.A."/>
            <person name="Necula S."/>
            <person name="Nonaka M."/>
            <person name="Putnam N."/>
            <person name="Rash S."/>
            <person name="Saiga H."/>
            <person name="Satake M."/>
            <person name="Terry A."/>
            <person name="Yamada L."/>
            <person name="Wang H.G."/>
            <person name="Awazu S."/>
            <person name="Azumi K."/>
            <person name="Boore J."/>
            <person name="Branno M."/>
            <person name="Chin-Bow S."/>
            <person name="DeSantis R."/>
            <person name="Doyle S."/>
            <person name="Francino P."/>
            <person name="Keys D.N."/>
            <person name="Haga S."/>
            <person name="Hayashi H."/>
            <person name="Hino K."/>
            <person name="Imai K.S."/>
            <person name="Inaba K."/>
            <person name="Kano S."/>
            <person name="Kobayashi K."/>
            <person name="Kobayashi M."/>
            <person name="Lee B.I."/>
            <person name="Makabe K.W."/>
            <person name="Manohar C."/>
            <person name="Matassi G."/>
            <person name="Medina M."/>
            <person name="Mochizuki Y."/>
            <person name="Mount S."/>
            <person name="Morishita T."/>
            <person name="Miura S."/>
            <person name="Nakayama A."/>
            <person name="Nishizaka S."/>
            <person name="Nomoto H."/>
            <person name="Ohta F."/>
            <person name="Oishi K."/>
            <person name="Rigoutsos I."/>
            <person name="Sano M."/>
            <person name="Sasaki A."/>
            <person name="Sasakura Y."/>
            <person name="Shoguchi E."/>
            <person name="Shin-i T."/>
            <person name="Spagnuolo A."/>
            <person name="Stainier D."/>
            <person name="Suzuki M.M."/>
            <person name="Tassy O."/>
            <person name="Takatori N."/>
            <person name="Tokuoka M."/>
            <person name="Yagi K."/>
            <person name="Yoshizaki F."/>
            <person name="Wada S."/>
            <person name="Zhang C."/>
            <person name="Hyatt P.D."/>
            <person name="Larimer F."/>
            <person name="Detter C."/>
            <person name="Doggett N."/>
            <person name="Glavina T."/>
            <person name="Hawkins T."/>
            <person name="Richardson P."/>
            <person name="Lucas S."/>
            <person name="Kohara Y."/>
            <person name="Levine M."/>
            <person name="Satoh N."/>
            <person name="Rokhsar D.S."/>
        </authorList>
    </citation>
    <scope>NUCLEOTIDE SEQUENCE [LARGE SCALE GENOMIC DNA]</scope>
</reference>
<reference evidence="1" key="3">
    <citation type="submission" date="2025-09" db="UniProtKB">
        <authorList>
            <consortium name="Ensembl"/>
        </authorList>
    </citation>
    <scope>IDENTIFICATION</scope>
</reference>
<evidence type="ECO:0000313" key="1">
    <source>
        <dbReference type="Ensembl" id="ENSCINP00000032709.1"/>
    </source>
</evidence>
<accession>H2XSS5</accession>
<sequence>MDLGSALDISIMEDKHTSVVMKNIKFEHISFIFYLT</sequence>
<dbReference type="Ensembl" id="ENSCINT00000032431.1">
    <property type="protein sequence ID" value="ENSCINP00000032709.1"/>
    <property type="gene ID" value="ENSCING00000020077.1"/>
</dbReference>
<keyword evidence="2" id="KW-1185">Reference proteome</keyword>
<dbReference type="HOGENOM" id="CLU_3359392_0_0_1"/>
<name>H2XSS5_CIOIN</name>